<gene>
    <name evidence="9" type="ORF">METZ01_LOCUS76765</name>
</gene>
<evidence type="ECO:0000256" key="4">
    <source>
        <dbReference type="ARBA" id="ARBA00022842"/>
    </source>
</evidence>
<dbReference type="SUPFAM" id="SSF144010">
    <property type="entry name" value="CofE-like"/>
    <property type="match status" value="1"/>
</dbReference>
<keyword evidence="4" id="KW-0460">Magnesium</keyword>
<proteinExistence type="predicted"/>
<keyword evidence="6" id="KW-0342">GTP-binding</keyword>
<dbReference type="GO" id="GO:0005525">
    <property type="term" value="F:GTP binding"/>
    <property type="evidence" value="ECO:0007669"/>
    <property type="project" value="UniProtKB-KW"/>
</dbReference>
<dbReference type="NCBIfam" id="TIGR01916">
    <property type="entry name" value="F420_cofE"/>
    <property type="match status" value="1"/>
</dbReference>
<dbReference type="Gene3D" id="3.90.1660.10">
    <property type="entry name" value="CofE-like domain"/>
    <property type="match status" value="1"/>
</dbReference>
<dbReference type="AlphaFoldDB" id="A0A381U850"/>
<evidence type="ECO:0000259" key="8">
    <source>
        <dbReference type="Pfam" id="PF01996"/>
    </source>
</evidence>
<sequence>MSFKLAISKLEVLALNHVPLIKENDDIAEIILKSINKDALALENNDIVVIAQKIISKAEGCLVDLESITPSSESIKIAEKTAKDPRLVELIIQESKEIIKIEKGLIIVEHRLGHVLANAGIDQSNIDHKPSTETVLLLPKNPNKSAKKIKEYIENQTGKTIGVIITDSIGRAWRLGTIGHAIGASGVKTIVDLRQKGTDLFGRELQTTVIGLADQIASAAMLIMGESNEGKPIVLVKGIDMPSDSDTVDDLIRPKEEDLFR</sequence>
<dbReference type="InterPro" id="IPR008225">
    <property type="entry name" value="F420-0_g-glutamyl_ligase"/>
</dbReference>
<evidence type="ECO:0000256" key="6">
    <source>
        <dbReference type="ARBA" id="ARBA00023134"/>
    </source>
</evidence>
<accession>A0A381U850</accession>
<keyword evidence="7" id="KW-0464">Manganese</keyword>
<organism evidence="9">
    <name type="scientific">marine metagenome</name>
    <dbReference type="NCBI Taxonomy" id="408172"/>
    <lineage>
        <taxon>unclassified sequences</taxon>
        <taxon>metagenomes</taxon>
        <taxon>ecological metagenomes</taxon>
    </lineage>
</organism>
<evidence type="ECO:0000256" key="2">
    <source>
        <dbReference type="ARBA" id="ARBA00022723"/>
    </source>
</evidence>
<dbReference type="PANTHER" id="PTHR47917">
    <property type="match status" value="1"/>
</dbReference>
<dbReference type="PANTHER" id="PTHR47917:SF1">
    <property type="entry name" value="COENZYME F420:L-GLUTAMATE LIGASE"/>
    <property type="match status" value="1"/>
</dbReference>
<keyword evidence="3" id="KW-0547">Nucleotide-binding</keyword>
<evidence type="ECO:0000313" key="9">
    <source>
        <dbReference type="EMBL" id="SVA23911.1"/>
    </source>
</evidence>
<evidence type="ECO:0000256" key="1">
    <source>
        <dbReference type="ARBA" id="ARBA00022598"/>
    </source>
</evidence>
<dbReference type="NCBIfam" id="NF009809">
    <property type="entry name" value="PRK13293.1"/>
    <property type="match status" value="1"/>
</dbReference>
<dbReference type="Pfam" id="PF01996">
    <property type="entry name" value="F420_ligase"/>
    <property type="match status" value="1"/>
</dbReference>
<evidence type="ECO:0000256" key="7">
    <source>
        <dbReference type="ARBA" id="ARBA00023211"/>
    </source>
</evidence>
<keyword evidence="2" id="KW-0479">Metal-binding</keyword>
<keyword evidence="1" id="KW-0436">Ligase</keyword>
<keyword evidence="5" id="KW-0630">Potassium</keyword>
<evidence type="ECO:0000256" key="5">
    <source>
        <dbReference type="ARBA" id="ARBA00022958"/>
    </source>
</evidence>
<protein>
    <recommendedName>
        <fullName evidence="8">Coenzyme F420:L-glutamate ligase-like domain-containing protein</fullName>
    </recommendedName>
</protein>
<dbReference type="EMBL" id="UINC01005846">
    <property type="protein sequence ID" value="SVA23911.1"/>
    <property type="molecule type" value="Genomic_DNA"/>
</dbReference>
<dbReference type="InterPro" id="IPR002847">
    <property type="entry name" value="F420-0_gamma-glut_ligase-dom"/>
</dbReference>
<evidence type="ECO:0000256" key="3">
    <source>
        <dbReference type="ARBA" id="ARBA00022741"/>
    </source>
</evidence>
<dbReference type="GO" id="GO:0052618">
    <property type="term" value="F:coenzyme F420-0:L-glutamate ligase activity"/>
    <property type="evidence" value="ECO:0007669"/>
    <property type="project" value="TreeGrafter"/>
</dbReference>
<dbReference type="Gene3D" id="3.30.1330.100">
    <property type="entry name" value="CofE-like"/>
    <property type="match status" value="1"/>
</dbReference>
<dbReference type="GO" id="GO:0046872">
    <property type="term" value="F:metal ion binding"/>
    <property type="evidence" value="ECO:0007669"/>
    <property type="project" value="UniProtKB-KW"/>
</dbReference>
<reference evidence="9" key="1">
    <citation type="submission" date="2018-05" db="EMBL/GenBank/DDBJ databases">
        <authorList>
            <person name="Lanie J.A."/>
            <person name="Ng W.-L."/>
            <person name="Kazmierczak K.M."/>
            <person name="Andrzejewski T.M."/>
            <person name="Davidsen T.M."/>
            <person name="Wayne K.J."/>
            <person name="Tettelin H."/>
            <person name="Glass J.I."/>
            <person name="Rusch D."/>
            <person name="Podicherti R."/>
            <person name="Tsui H.-C.T."/>
            <person name="Winkler M.E."/>
        </authorList>
    </citation>
    <scope>NUCLEOTIDE SEQUENCE</scope>
</reference>
<feature type="domain" description="Coenzyme F420:L-glutamate ligase-like" evidence="8">
    <location>
        <begin position="18"/>
        <end position="238"/>
    </location>
</feature>
<name>A0A381U850_9ZZZZ</name>